<evidence type="ECO:0000313" key="2">
    <source>
        <dbReference type="Proteomes" id="UP001054945"/>
    </source>
</evidence>
<proteinExistence type="predicted"/>
<gene>
    <name evidence="1" type="ORF">CEXT_371621</name>
</gene>
<sequence>MPPLPYSASKKIHSLAVYANPFTPLFKTLDRKDSPSLCQTSFPRRNPQHTKIRANSHYFNLTPGPPPTPVPGWSYGHQSTVPRTMLRLQTLIYEEGGREARKMTYIIPQFDVSGDILRRELSSG</sequence>
<dbReference type="AlphaFoldDB" id="A0AAV4PRX1"/>
<name>A0AAV4PRX1_CAEEX</name>
<keyword evidence="2" id="KW-1185">Reference proteome</keyword>
<accession>A0AAV4PRX1</accession>
<dbReference type="Proteomes" id="UP001054945">
    <property type="component" value="Unassembled WGS sequence"/>
</dbReference>
<reference evidence="1 2" key="1">
    <citation type="submission" date="2021-06" db="EMBL/GenBank/DDBJ databases">
        <title>Caerostris extrusa draft genome.</title>
        <authorList>
            <person name="Kono N."/>
            <person name="Arakawa K."/>
        </authorList>
    </citation>
    <scope>NUCLEOTIDE SEQUENCE [LARGE SCALE GENOMIC DNA]</scope>
</reference>
<organism evidence="1 2">
    <name type="scientific">Caerostris extrusa</name>
    <name type="common">Bark spider</name>
    <name type="synonym">Caerostris bankana</name>
    <dbReference type="NCBI Taxonomy" id="172846"/>
    <lineage>
        <taxon>Eukaryota</taxon>
        <taxon>Metazoa</taxon>
        <taxon>Ecdysozoa</taxon>
        <taxon>Arthropoda</taxon>
        <taxon>Chelicerata</taxon>
        <taxon>Arachnida</taxon>
        <taxon>Araneae</taxon>
        <taxon>Araneomorphae</taxon>
        <taxon>Entelegynae</taxon>
        <taxon>Araneoidea</taxon>
        <taxon>Araneidae</taxon>
        <taxon>Caerostris</taxon>
    </lineage>
</organism>
<comment type="caution">
    <text evidence="1">The sequence shown here is derived from an EMBL/GenBank/DDBJ whole genome shotgun (WGS) entry which is preliminary data.</text>
</comment>
<dbReference type="EMBL" id="BPLR01005098">
    <property type="protein sequence ID" value="GIX99778.1"/>
    <property type="molecule type" value="Genomic_DNA"/>
</dbReference>
<protein>
    <submittedName>
        <fullName evidence="1">Uncharacterized protein</fullName>
    </submittedName>
</protein>
<evidence type="ECO:0000313" key="1">
    <source>
        <dbReference type="EMBL" id="GIX99778.1"/>
    </source>
</evidence>